<evidence type="ECO:0000313" key="3">
    <source>
        <dbReference type="EMBL" id="MBB5284572.1"/>
    </source>
</evidence>
<accession>A0A840TSM5</accession>
<keyword evidence="2" id="KW-0732">Signal</keyword>
<evidence type="ECO:0000313" key="4">
    <source>
        <dbReference type="Proteomes" id="UP000557307"/>
    </source>
</evidence>
<feature type="signal peptide" evidence="2">
    <location>
        <begin position="1"/>
        <end position="21"/>
    </location>
</feature>
<reference evidence="3 4" key="1">
    <citation type="submission" date="2020-08" db="EMBL/GenBank/DDBJ databases">
        <title>Genomic Encyclopedia of Type Strains, Phase IV (KMG-IV): sequencing the most valuable type-strain genomes for metagenomic binning, comparative biology and taxonomic classification.</title>
        <authorList>
            <person name="Goeker M."/>
        </authorList>
    </citation>
    <scope>NUCLEOTIDE SEQUENCE [LARGE SCALE GENOMIC DNA]</scope>
    <source>
        <strain evidence="3 4">DSM 105074</strain>
    </source>
</reference>
<comment type="caution">
    <text evidence="3">The sequence shown here is derived from an EMBL/GenBank/DDBJ whole genome shotgun (WGS) entry which is preliminary data.</text>
</comment>
<dbReference type="EMBL" id="JACHGF010000003">
    <property type="protein sequence ID" value="MBB5284572.1"/>
    <property type="molecule type" value="Genomic_DNA"/>
</dbReference>
<keyword evidence="4" id="KW-1185">Reference proteome</keyword>
<dbReference type="RefSeq" id="WP_184174495.1">
    <property type="nucleotide sequence ID" value="NZ_JACHGF010000003.1"/>
</dbReference>
<evidence type="ECO:0000256" key="2">
    <source>
        <dbReference type="SAM" id="SignalP"/>
    </source>
</evidence>
<sequence>MLTKYLKTGLCTLLLGLSSGAESVAQKIISNALTVTSSTTAPPGTSVRIGQPAGDAGGATSIRFKKNKKLKTEKPDERDRTPRQMGYYERDRDLGQTFTVGEEGFYLRRITLKVNKAVLPGALGAPVSIQLFEVTGTPVIHDNGTTSGRVVDWTDDPRADDYLTGETYRSLAVFSGGRIPAGLQPQEYLHFQLLAPHSPYLEAHKQYAFLVLFDEARPDQGLSLANNYWGKYPGGHAIRREGKGTFPPKPNDQNDSSFPASFSRRVAISPGSLGFPDVDTWRDFVFFLE</sequence>
<dbReference type="AlphaFoldDB" id="A0A840TSM5"/>
<feature type="chain" id="PRO_5032466021" evidence="2">
    <location>
        <begin position="22"/>
        <end position="289"/>
    </location>
</feature>
<evidence type="ECO:0000256" key="1">
    <source>
        <dbReference type="SAM" id="MobiDB-lite"/>
    </source>
</evidence>
<proteinExistence type="predicted"/>
<feature type="region of interest" description="Disordered" evidence="1">
    <location>
        <begin position="38"/>
        <end position="58"/>
    </location>
</feature>
<gene>
    <name evidence="3" type="ORF">HNQ92_002715</name>
</gene>
<protein>
    <submittedName>
        <fullName evidence="3">Uncharacterized protein</fullName>
    </submittedName>
</protein>
<organism evidence="3 4">
    <name type="scientific">Rhabdobacter roseus</name>
    <dbReference type="NCBI Taxonomy" id="1655419"/>
    <lineage>
        <taxon>Bacteria</taxon>
        <taxon>Pseudomonadati</taxon>
        <taxon>Bacteroidota</taxon>
        <taxon>Cytophagia</taxon>
        <taxon>Cytophagales</taxon>
        <taxon>Cytophagaceae</taxon>
        <taxon>Rhabdobacter</taxon>
    </lineage>
</organism>
<name>A0A840TSM5_9BACT</name>
<dbReference type="Proteomes" id="UP000557307">
    <property type="component" value="Unassembled WGS sequence"/>
</dbReference>